<sequence>MLFTQPTTTLFLLLSTLIAAPISLAAVPEKGHPRSATHLVHARDSPARHFERGTKHTPKQSLVRRKKKRSSGCQVAVSVSVPESVSSTAAVPGETLIVSPSASGSDSISAISSASSSVDVVPTASSADVSLSSSSPSSSSLDASPTSSASTETSIISSQTSSTSSSAPAATSAASSGMLARLFPVASIESSWTTSTESSSALSISSALNPVLSGKLPAIGTAPDGSTAIVADFPAGTAKLASGQGFNFYSAGDKSGVDVTTAREVLLSYSAFFQDGFEPNKGGKMPGVFGGTSLAEAKSCSGGRQDERDACFSARMMWRTNSMGELYNYLPNTVTPDYCTDGQGGTYCNSDYGDSVGRGSFTWTSGEWTTVAMRIKLNDGSQANGEQQLWVNGESVLNLSGLVFGTSETKIYGIMAQTFFGGSDDTWASPIDQKIWFKDWSLAILS</sequence>
<keyword evidence="5" id="KW-1185">Reference proteome</keyword>
<accession>A0A1Y2BJ91</accession>
<dbReference type="PANTHER" id="PTHR40124">
    <property type="match status" value="1"/>
</dbReference>
<dbReference type="AlphaFoldDB" id="A0A1Y2BJ91"/>
<evidence type="ECO:0000313" key="4">
    <source>
        <dbReference type="EMBL" id="ORY34647.1"/>
    </source>
</evidence>
<dbReference type="PANTHER" id="PTHR40124:SF1">
    <property type="entry name" value="DISAGGREGATASE RELATED REPEAT PROTEIN"/>
    <property type="match status" value="1"/>
</dbReference>
<comment type="caution">
    <text evidence="4">The sequence shown here is derived from an EMBL/GenBank/DDBJ whole genome shotgun (WGS) entry which is preliminary data.</text>
</comment>
<feature type="signal peptide" evidence="2">
    <location>
        <begin position="1"/>
        <end position="25"/>
    </location>
</feature>
<dbReference type="EMBL" id="MCFC01000002">
    <property type="protein sequence ID" value="ORY34647.1"/>
    <property type="molecule type" value="Genomic_DNA"/>
</dbReference>
<dbReference type="InParanoid" id="A0A1Y2BJ91"/>
<evidence type="ECO:0000256" key="1">
    <source>
        <dbReference type="SAM" id="MobiDB-lite"/>
    </source>
</evidence>
<proteinExistence type="predicted"/>
<evidence type="ECO:0000256" key="2">
    <source>
        <dbReference type="SAM" id="SignalP"/>
    </source>
</evidence>
<dbReference type="InterPro" id="IPR048958">
    <property type="entry name" value="Polysacc_lyase_14"/>
</dbReference>
<organism evidence="4 5">
    <name type="scientific">Naematelia encephala</name>
    <dbReference type="NCBI Taxonomy" id="71784"/>
    <lineage>
        <taxon>Eukaryota</taxon>
        <taxon>Fungi</taxon>
        <taxon>Dikarya</taxon>
        <taxon>Basidiomycota</taxon>
        <taxon>Agaricomycotina</taxon>
        <taxon>Tremellomycetes</taxon>
        <taxon>Tremellales</taxon>
        <taxon>Naemateliaceae</taxon>
        <taxon>Naematelia</taxon>
    </lineage>
</organism>
<evidence type="ECO:0000313" key="5">
    <source>
        <dbReference type="Proteomes" id="UP000193986"/>
    </source>
</evidence>
<keyword evidence="2" id="KW-0732">Signal</keyword>
<dbReference type="Pfam" id="PF21294">
    <property type="entry name" value="Polysacc_lyase_14"/>
    <property type="match status" value="1"/>
</dbReference>
<feature type="compositionally biased region" description="Basic and acidic residues" evidence="1">
    <location>
        <begin position="43"/>
        <end position="54"/>
    </location>
</feature>
<feature type="region of interest" description="Disordered" evidence="1">
    <location>
        <begin position="127"/>
        <end position="170"/>
    </location>
</feature>
<reference evidence="4 5" key="1">
    <citation type="submission" date="2016-07" db="EMBL/GenBank/DDBJ databases">
        <title>Pervasive Adenine N6-methylation of Active Genes in Fungi.</title>
        <authorList>
            <consortium name="DOE Joint Genome Institute"/>
            <person name="Mondo S.J."/>
            <person name="Dannebaum R.O."/>
            <person name="Kuo R.C."/>
            <person name="Labutti K."/>
            <person name="Haridas S."/>
            <person name="Kuo A."/>
            <person name="Salamov A."/>
            <person name="Ahrendt S.R."/>
            <person name="Lipzen A."/>
            <person name="Sullivan W."/>
            <person name="Andreopoulos W.B."/>
            <person name="Clum A."/>
            <person name="Lindquist E."/>
            <person name="Daum C."/>
            <person name="Ramamoorthy G.K."/>
            <person name="Gryganskyi A."/>
            <person name="Culley D."/>
            <person name="Magnuson J.K."/>
            <person name="James T.Y."/>
            <person name="O'Malley M.A."/>
            <person name="Stajich J.E."/>
            <person name="Spatafora J.W."/>
            <person name="Visel A."/>
            <person name="Grigoriev I.V."/>
        </authorList>
    </citation>
    <scope>NUCLEOTIDE SEQUENCE [LARGE SCALE GENOMIC DNA]</scope>
    <source>
        <strain evidence="4 5">68-887.2</strain>
    </source>
</reference>
<feature type="compositionally biased region" description="Basic residues" evidence="1">
    <location>
        <begin position="55"/>
        <end position="69"/>
    </location>
</feature>
<feature type="domain" description="Polysaccharide lyase 14" evidence="3">
    <location>
        <begin position="225"/>
        <end position="439"/>
    </location>
</feature>
<gene>
    <name evidence="4" type="ORF">BCR39DRAFT_513823</name>
</gene>
<dbReference type="OrthoDB" id="3337916at2759"/>
<dbReference type="STRING" id="71784.A0A1Y2BJ91"/>
<evidence type="ECO:0000259" key="3">
    <source>
        <dbReference type="Pfam" id="PF21294"/>
    </source>
</evidence>
<dbReference type="Gene3D" id="2.60.120.200">
    <property type="match status" value="1"/>
</dbReference>
<name>A0A1Y2BJ91_9TREE</name>
<dbReference type="Proteomes" id="UP000193986">
    <property type="component" value="Unassembled WGS sequence"/>
</dbReference>
<feature type="region of interest" description="Disordered" evidence="1">
    <location>
        <begin position="43"/>
        <end position="69"/>
    </location>
</feature>
<protein>
    <recommendedName>
        <fullName evidence="3">Polysaccharide lyase 14 domain-containing protein</fullName>
    </recommendedName>
</protein>
<feature type="chain" id="PRO_5012056276" description="Polysaccharide lyase 14 domain-containing protein" evidence="2">
    <location>
        <begin position="26"/>
        <end position="446"/>
    </location>
</feature>